<accession>A0A4V3CV42</accession>
<dbReference type="GO" id="GO:0008658">
    <property type="term" value="F:penicillin binding"/>
    <property type="evidence" value="ECO:0007669"/>
    <property type="project" value="InterPro"/>
</dbReference>
<evidence type="ECO:0000256" key="10">
    <source>
        <dbReference type="ARBA" id="ARBA00022984"/>
    </source>
</evidence>
<dbReference type="UniPathway" id="UPA00219"/>
<dbReference type="GO" id="GO:0006508">
    <property type="term" value="P:proteolysis"/>
    <property type="evidence" value="ECO:0007669"/>
    <property type="project" value="UniProtKB-KW"/>
</dbReference>
<dbReference type="PANTHER" id="PTHR30627:SF1">
    <property type="entry name" value="PEPTIDOGLYCAN D,D-TRANSPEPTIDASE FTSI"/>
    <property type="match status" value="1"/>
</dbReference>
<dbReference type="InterPro" id="IPR005311">
    <property type="entry name" value="PBP_dimer"/>
</dbReference>
<dbReference type="Gene3D" id="3.40.710.10">
    <property type="entry name" value="DD-peptidase/beta-lactamase superfamily"/>
    <property type="match status" value="1"/>
</dbReference>
<keyword evidence="14 16" id="KW-0131">Cell cycle</keyword>
<keyword evidence="8 16" id="KW-0378">Hydrolase</keyword>
<dbReference type="InterPro" id="IPR001460">
    <property type="entry name" value="PCN-bd_Tpept"/>
</dbReference>
<dbReference type="GO" id="GO:0000917">
    <property type="term" value="P:division septum assembly"/>
    <property type="evidence" value="ECO:0007669"/>
    <property type="project" value="UniProtKB-KW"/>
</dbReference>
<dbReference type="Gene3D" id="1.10.150.770">
    <property type="match status" value="1"/>
</dbReference>
<keyword evidence="3 16" id="KW-0997">Cell inner membrane</keyword>
<evidence type="ECO:0000256" key="7">
    <source>
        <dbReference type="ARBA" id="ARBA00022692"/>
    </source>
</evidence>
<keyword evidence="4 16" id="KW-0132">Cell division</keyword>
<proteinExistence type="inferred from homology"/>
<feature type="domain" description="Penicillin-binding protein transpeptidase" evidence="17">
    <location>
        <begin position="277"/>
        <end position="624"/>
    </location>
</feature>
<dbReference type="Gene3D" id="3.30.450.330">
    <property type="match status" value="1"/>
</dbReference>
<dbReference type="GO" id="GO:0008955">
    <property type="term" value="F:peptidoglycan glycosyltransferase activity"/>
    <property type="evidence" value="ECO:0007669"/>
    <property type="project" value="InterPro"/>
</dbReference>
<evidence type="ECO:0000256" key="11">
    <source>
        <dbReference type="ARBA" id="ARBA00022989"/>
    </source>
</evidence>
<dbReference type="GO" id="GO:0008360">
    <property type="term" value="P:regulation of cell shape"/>
    <property type="evidence" value="ECO:0007669"/>
    <property type="project" value="UniProtKB-KW"/>
</dbReference>
<dbReference type="GO" id="GO:0043093">
    <property type="term" value="P:FtsZ-dependent cytokinesis"/>
    <property type="evidence" value="ECO:0007669"/>
    <property type="project" value="UniProtKB-UniRule"/>
</dbReference>
<evidence type="ECO:0000313" key="20">
    <source>
        <dbReference type="Proteomes" id="UP000294593"/>
    </source>
</evidence>
<dbReference type="GO" id="GO:0009002">
    <property type="term" value="F:serine-type D-Ala-D-Ala carboxypeptidase activity"/>
    <property type="evidence" value="ECO:0007669"/>
    <property type="project" value="UniProtKB-UniRule"/>
</dbReference>
<evidence type="ECO:0000313" key="19">
    <source>
        <dbReference type="EMBL" id="TDP80988.1"/>
    </source>
</evidence>
<evidence type="ECO:0000256" key="1">
    <source>
        <dbReference type="ARBA" id="ARBA00004370"/>
    </source>
</evidence>
<dbReference type="SUPFAM" id="SSF56601">
    <property type="entry name" value="beta-lactamase/transpeptidase-like"/>
    <property type="match status" value="1"/>
</dbReference>
<protein>
    <recommendedName>
        <fullName evidence="16">Peptidoglycan D,D-transpeptidase FtsI</fullName>
        <ecNumber evidence="16">3.4.16.4</ecNumber>
    </recommendedName>
    <alternativeName>
        <fullName evidence="16">Penicillin-binding protein 3</fullName>
        <shortName evidence="16">PBP-3</shortName>
    </alternativeName>
</protein>
<dbReference type="GO" id="GO:0071555">
    <property type="term" value="P:cell wall organization"/>
    <property type="evidence" value="ECO:0007669"/>
    <property type="project" value="UniProtKB-KW"/>
</dbReference>
<sequence length="654" mass="70863">MSRVVGRMADLWRRLRGQPRRQGGQGMPTVRYATSPLLASRTPPWRVKFLIGAIGLGFAVLIGRAAWIQIVHNQFYLDQGASRYERRIELQATRGRILDRNGELLASSVPAPSLWAIPKDLDASPAELQQLAKLLNMPVADLKKRLASNPNFVWLRRKVEDKVAQQVAALKVRGVYELREARRQYPEGESAAHIVGFTNIEDEGQEGIELAYQKQLAGRDGSRHVIKDRLGRPVEAVGDAIPAVDGQAIRLSVDAKVQFYAYQRIRDAVLQHKAKAGSVVVLDAVTGEVLALANVPSYAPGDRRNLTGAQLRNRALTDTFEPGSTMKPIVTSLALETKRVRPETIIATAPGRLTIDGSTISDSHAHGDLTVEQVIQKSSNVGTAKMALMMQPREMWEIFSAVGLGRKPQIGFPGAVTGRLRPYKSWRRIEQVTMSYGYGLSASLFQLAQAYTIFATDGELIPMTLLKRDGAADAVAPVRKVAQSDTGAETGDGPRPVLAFKTAFRPGTDNDAMPASPGEPVQVHGTRVISPATAAAVRKMLNLATMAGGTAPKAQALGYSVGGKTGTAHKVEGRGYSGNKYRAWFVGIAPISKPRIVVAVMVDEPSNGVYYGGDVAAPVFSQVVQQTLHRLGVVPDLEVQPQIQTSIPAEVESF</sequence>
<evidence type="ECO:0000256" key="6">
    <source>
        <dbReference type="ARBA" id="ARBA00022670"/>
    </source>
</evidence>
<feature type="transmembrane region" description="Helical" evidence="16">
    <location>
        <begin position="49"/>
        <end position="67"/>
    </location>
</feature>
<dbReference type="PANTHER" id="PTHR30627">
    <property type="entry name" value="PEPTIDOGLYCAN D,D-TRANSPEPTIDASE"/>
    <property type="match status" value="1"/>
</dbReference>
<dbReference type="InterPro" id="IPR036138">
    <property type="entry name" value="PBP_dimer_sf"/>
</dbReference>
<evidence type="ECO:0000256" key="9">
    <source>
        <dbReference type="ARBA" id="ARBA00022960"/>
    </source>
</evidence>
<keyword evidence="5 16" id="KW-0121">Carboxypeptidase</keyword>
<keyword evidence="15 16" id="KW-0961">Cell wall biogenesis/degradation</keyword>
<evidence type="ECO:0000256" key="5">
    <source>
        <dbReference type="ARBA" id="ARBA00022645"/>
    </source>
</evidence>
<evidence type="ECO:0000259" key="18">
    <source>
        <dbReference type="Pfam" id="PF03717"/>
    </source>
</evidence>
<comment type="catalytic activity">
    <reaction evidence="16">
        <text>Preferential cleavage: (Ac)2-L-Lys-D-Ala-|-D-Ala. Also transpeptidation of peptidyl-alanyl moieties that are N-acyl substituents of D-alanine.</text>
        <dbReference type="EC" id="3.4.16.4"/>
    </reaction>
</comment>
<dbReference type="GO" id="GO:0005886">
    <property type="term" value="C:plasma membrane"/>
    <property type="evidence" value="ECO:0007669"/>
    <property type="project" value="UniProtKB-SubCell"/>
</dbReference>
<dbReference type="HAMAP" id="MF_02080">
    <property type="entry name" value="FtsI_transpept"/>
    <property type="match status" value="1"/>
</dbReference>
<evidence type="ECO:0000256" key="15">
    <source>
        <dbReference type="ARBA" id="ARBA00023316"/>
    </source>
</evidence>
<dbReference type="EC" id="3.4.16.4" evidence="16"/>
<dbReference type="EMBL" id="SNXW01000009">
    <property type="protein sequence ID" value="TDP80988.1"/>
    <property type="molecule type" value="Genomic_DNA"/>
</dbReference>
<keyword evidence="10 16" id="KW-0573">Peptidoglycan synthesis</keyword>
<evidence type="ECO:0000256" key="2">
    <source>
        <dbReference type="ARBA" id="ARBA00022475"/>
    </source>
</evidence>
<dbReference type="Proteomes" id="UP000294593">
    <property type="component" value="Unassembled WGS sequence"/>
</dbReference>
<keyword evidence="6 16" id="KW-0645">Protease</keyword>
<feature type="active site" description="Acyl-ester intermediate" evidence="16">
    <location>
        <position position="324"/>
    </location>
</feature>
<evidence type="ECO:0000256" key="3">
    <source>
        <dbReference type="ARBA" id="ARBA00022519"/>
    </source>
</evidence>
<dbReference type="AlphaFoldDB" id="A0A4V3CV42"/>
<reference evidence="19 20" key="1">
    <citation type="submission" date="2019-03" db="EMBL/GenBank/DDBJ databases">
        <title>Genomic Encyclopedia of Type Strains, Phase IV (KMG-IV): sequencing the most valuable type-strain genomes for metagenomic binning, comparative biology and taxonomic classification.</title>
        <authorList>
            <person name="Goeker M."/>
        </authorList>
    </citation>
    <scope>NUCLEOTIDE SEQUENCE [LARGE SCALE GENOMIC DNA]</scope>
    <source>
        <strain evidence="19 20">DSM 11901</strain>
    </source>
</reference>
<comment type="caution">
    <text evidence="19">The sequence shown here is derived from an EMBL/GenBank/DDBJ whole genome shotgun (WGS) entry which is preliminary data.</text>
</comment>
<keyword evidence="13 16" id="KW-0717">Septation</keyword>
<dbReference type="Pfam" id="PF03717">
    <property type="entry name" value="PBP_dimer"/>
    <property type="match status" value="1"/>
</dbReference>
<evidence type="ECO:0000256" key="12">
    <source>
        <dbReference type="ARBA" id="ARBA00023136"/>
    </source>
</evidence>
<keyword evidence="2 16" id="KW-1003">Cell membrane</keyword>
<dbReference type="InterPro" id="IPR050515">
    <property type="entry name" value="Beta-lactam/transpept"/>
</dbReference>
<comment type="subcellular location">
    <subcellularLocation>
        <location evidence="16">Cell inner membrane</location>
        <topology evidence="16">Single-pass membrane protein</topology>
    </subcellularLocation>
    <subcellularLocation>
        <location evidence="1">Membrane</location>
    </subcellularLocation>
</comment>
<dbReference type="InterPro" id="IPR012338">
    <property type="entry name" value="Beta-lactam/transpept-like"/>
</dbReference>
<name>A0A4V3CV42_9BURK</name>
<organism evidence="19 20">
    <name type="scientific">Aquabacterium commune</name>
    <dbReference type="NCBI Taxonomy" id="70586"/>
    <lineage>
        <taxon>Bacteria</taxon>
        <taxon>Pseudomonadati</taxon>
        <taxon>Pseudomonadota</taxon>
        <taxon>Betaproteobacteria</taxon>
        <taxon>Burkholderiales</taxon>
        <taxon>Aquabacterium</taxon>
    </lineage>
</organism>
<dbReference type="InterPro" id="IPR037532">
    <property type="entry name" value="FtsI_transpept"/>
</dbReference>
<dbReference type="GO" id="GO:0009252">
    <property type="term" value="P:peptidoglycan biosynthetic process"/>
    <property type="evidence" value="ECO:0007669"/>
    <property type="project" value="UniProtKB-UniRule"/>
</dbReference>
<dbReference type="Gene3D" id="3.90.1310.10">
    <property type="entry name" value="Penicillin-binding protein 2a (Domain 2)"/>
    <property type="match status" value="1"/>
</dbReference>
<dbReference type="RefSeq" id="WP_424923162.1">
    <property type="nucleotide sequence ID" value="NZ_SNXW01000009.1"/>
</dbReference>
<comment type="pathway">
    <text evidence="16">Cell wall biogenesis; peptidoglycan biosynthesis.</text>
</comment>
<evidence type="ECO:0000259" key="17">
    <source>
        <dbReference type="Pfam" id="PF00905"/>
    </source>
</evidence>
<keyword evidence="20" id="KW-1185">Reference proteome</keyword>
<comment type="similarity">
    <text evidence="16">Belongs to the transpeptidase family. FtsI subfamily.</text>
</comment>
<dbReference type="Pfam" id="PF00905">
    <property type="entry name" value="Transpeptidase"/>
    <property type="match status" value="1"/>
</dbReference>
<keyword evidence="11 16" id="KW-1133">Transmembrane helix</keyword>
<dbReference type="SUPFAM" id="SSF56519">
    <property type="entry name" value="Penicillin binding protein dimerisation domain"/>
    <property type="match status" value="1"/>
</dbReference>
<evidence type="ECO:0000256" key="13">
    <source>
        <dbReference type="ARBA" id="ARBA00023210"/>
    </source>
</evidence>
<evidence type="ECO:0000256" key="16">
    <source>
        <dbReference type="HAMAP-Rule" id="MF_02080"/>
    </source>
</evidence>
<evidence type="ECO:0000256" key="4">
    <source>
        <dbReference type="ARBA" id="ARBA00022618"/>
    </source>
</evidence>
<keyword evidence="12 16" id="KW-0472">Membrane</keyword>
<comment type="function">
    <text evidence="16">Catalyzes cross-linking of the peptidoglycan cell wall at the division septum.</text>
</comment>
<evidence type="ECO:0000256" key="14">
    <source>
        <dbReference type="ARBA" id="ARBA00023306"/>
    </source>
</evidence>
<keyword evidence="7 16" id="KW-0812">Transmembrane</keyword>
<evidence type="ECO:0000256" key="8">
    <source>
        <dbReference type="ARBA" id="ARBA00022801"/>
    </source>
</evidence>
<gene>
    <name evidence="16" type="primary">ftsI</name>
    <name evidence="19" type="ORF">EV672_10928</name>
</gene>
<feature type="domain" description="Penicillin-binding protein dimerisation" evidence="18">
    <location>
        <begin position="90"/>
        <end position="235"/>
    </location>
</feature>
<keyword evidence="9 16" id="KW-0133">Cell shape</keyword>